<keyword evidence="11 16" id="KW-1133">Transmembrane helix</keyword>
<keyword evidence="10" id="KW-0067">ATP-binding</keyword>
<dbReference type="Pfam" id="PF13807">
    <property type="entry name" value="GNVR"/>
    <property type="match status" value="1"/>
</dbReference>
<keyword evidence="15" id="KW-0175">Coiled coil</keyword>
<feature type="domain" description="Tyrosine-protein kinase G-rich" evidence="18">
    <location>
        <begin position="377"/>
        <end position="447"/>
    </location>
</feature>
<comment type="catalytic activity">
    <reaction evidence="14">
        <text>L-tyrosyl-[protein] + ATP = O-phospho-L-tyrosyl-[protein] + ADP + H(+)</text>
        <dbReference type="Rhea" id="RHEA:10596"/>
        <dbReference type="Rhea" id="RHEA-COMP:10136"/>
        <dbReference type="Rhea" id="RHEA-COMP:20101"/>
        <dbReference type="ChEBI" id="CHEBI:15378"/>
        <dbReference type="ChEBI" id="CHEBI:30616"/>
        <dbReference type="ChEBI" id="CHEBI:46858"/>
        <dbReference type="ChEBI" id="CHEBI:61978"/>
        <dbReference type="ChEBI" id="CHEBI:456216"/>
        <dbReference type="EC" id="2.7.10.2"/>
    </reaction>
</comment>
<keyword evidence="13" id="KW-0829">Tyrosine-protein kinase</keyword>
<dbReference type="EC" id="2.7.10.2" evidence="4"/>
<dbReference type="Proteomes" id="UP000620559">
    <property type="component" value="Unassembled WGS sequence"/>
</dbReference>
<dbReference type="GO" id="GO:0005524">
    <property type="term" value="F:ATP binding"/>
    <property type="evidence" value="ECO:0007669"/>
    <property type="project" value="UniProtKB-KW"/>
</dbReference>
<dbReference type="InterPro" id="IPR027417">
    <property type="entry name" value="P-loop_NTPase"/>
</dbReference>
<evidence type="ECO:0000259" key="17">
    <source>
        <dbReference type="Pfam" id="PF02706"/>
    </source>
</evidence>
<evidence type="ECO:0000256" key="2">
    <source>
        <dbReference type="ARBA" id="ARBA00006683"/>
    </source>
</evidence>
<dbReference type="EMBL" id="JADEWL010000030">
    <property type="protein sequence ID" value="MBE9213301.1"/>
    <property type="molecule type" value="Genomic_DNA"/>
</dbReference>
<keyword evidence="12 16" id="KW-0472">Membrane</keyword>
<dbReference type="RefSeq" id="WP_193920086.1">
    <property type="nucleotide sequence ID" value="NZ_JADEWL010000030.1"/>
</dbReference>
<feature type="coiled-coil region" evidence="15">
    <location>
        <begin position="178"/>
        <end position="281"/>
    </location>
</feature>
<feature type="coiled-coil region" evidence="15">
    <location>
        <begin position="335"/>
        <end position="393"/>
    </location>
</feature>
<evidence type="ECO:0000313" key="20">
    <source>
        <dbReference type="Proteomes" id="UP000620559"/>
    </source>
</evidence>
<dbReference type="InterPro" id="IPR003856">
    <property type="entry name" value="LPS_length_determ_N"/>
</dbReference>
<reference evidence="19" key="1">
    <citation type="submission" date="2020-10" db="EMBL/GenBank/DDBJ databases">
        <authorList>
            <person name="Castelo-Branco R."/>
            <person name="Eusebio N."/>
            <person name="Adriana R."/>
            <person name="Vieira A."/>
            <person name="Brugerolle De Fraissinette N."/>
            <person name="Rezende De Castro R."/>
            <person name="Schneider M.P."/>
            <person name="Vasconcelos V."/>
            <person name="Leao P.N."/>
        </authorList>
    </citation>
    <scope>NUCLEOTIDE SEQUENCE</scope>
    <source>
        <strain evidence="19">LEGE 06105</strain>
    </source>
</reference>
<evidence type="ECO:0000256" key="14">
    <source>
        <dbReference type="ARBA" id="ARBA00051245"/>
    </source>
</evidence>
<evidence type="ECO:0000256" key="15">
    <source>
        <dbReference type="SAM" id="Coils"/>
    </source>
</evidence>
<keyword evidence="7 16" id="KW-0812">Transmembrane</keyword>
<evidence type="ECO:0000256" key="13">
    <source>
        <dbReference type="ARBA" id="ARBA00023137"/>
    </source>
</evidence>
<dbReference type="Gene3D" id="3.40.50.300">
    <property type="entry name" value="P-loop containing nucleotide triphosphate hydrolases"/>
    <property type="match status" value="1"/>
</dbReference>
<evidence type="ECO:0000256" key="10">
    <source>
        <dbReference type="ARBA" id="ARBA00022840"/>
    </source>
</evidence>
<comment type="similarity">
    <text evidence="2">Belongs to the CpsC/CapA family.</text>
</comment>
<dbReference type="PANTHER" id="PTHR32309:SF13">
    <property type="entry name" value="FERRIC ENTEROBACTIN TRANSPORT PROTEIN FEPE"/>
    <property type="match status" value="1"/>
</dbReference>
<comment type="subcellular location">
    <subcellularLocation>
        <location evidence="1">Cell membrane</location>
        <topology evidence="1">Multi-pass membrane protein</topology>
    </subcellularLocation>
</comment>
<evidence type="ECO:0000256" key="9">
    <source>
        <dbReference type="ARBA" id="ARBA00022777"/>
    </source>
</evidence>
<dbReference type="SUPFAM" id="SSF52540">
    <property type="entry name" value="P-loop containing nucleoside triphosphate hydrolases"/>
    <property type="match status" value="1"/>
</dbReference>
<protein>
    <recommendedName>
        <fullName evidence="4">non-specific protein-tyrosine kinase</fullName>
        <ecNumber evidence="4">2.7.10.2</ecNumber>
    </recommendedName>
</protein>
<evidence type="ECO:0000256" key="7">
    <source>
        <dbReference type="ARBA" id="ARBA00022692"/>
    </source>
</evidence>
<dbReference type="GO" id="GO:0042802">
    <property type="term" value="F:identical protein binding"/>
    <property type="evidence" value="ECO:0007669"/>
    <property type="project" value="UniProtKB-ARBA"/>
</dbReference>
<dbReference type="PANTHER" id="PTHR32309">
    <property type="entry name" value="TYROSINE-PROTEIN KINASE"/>
    <property type="match status" value="1"/>
</dbReference>
<evidence type="ECO:0000256" key="11">
    <source>
        <dbReference type="ARBA" id="ARBA00022989"/>
    </source>
</evidence>
<proteinExistence type="inferred from homology"/>
<feature type="domain" description="Polysaccharide chain length determinant N-terminal" evidence="17">
    <location>
        <begin position="8"/>
        <end position="104"/>
    </location>
</feature>
<dbReference type="AlphaFoldDB" id="A0A8J7K053"/>
<dbReference type="FunFam" id="3.40.50.300:FF:000527">
    <property type="entry name" value="Tyrosine-protein kinase etk"/>
    <property type="match status" value="1"/>
</dbReference>
<evidence type="ECO:0000259" key="18">
    <source>
        <dbReference type="Pfam" id="PF13807"/>
    </source>
</evidence>
<evidence type="ECO:0000256" key="8">
    <source>
        <dbReference type="ARBA" id="ARBA00022741"/>
    </source>
</evidence>
<name>A0A8J7K053_9CYAN</name>
<keyword evidence="8" id="KW-0547">Nucleotide-binding</keyword>
<evidence type="ECO:0000256" key="4">
    <source>
        <dbReference type="ARBA" id="ARBA00011903"/>
    </source>
</evidence>
<evidence type="ECO:0000256" key="12">
    <source>
        <dbReference type="ARBA" id="ARBA00023136"/>
    </source>
</evidence>
<keyword evidence="6" id="KW-0808">Transferase</keyword>
<dbReference type="NCBIfam" id="TIGR01007">
    <property type="entry name" value="eps_fam"/>
    <property type="match status" value="1"/>
</dbReference>
<dbReference type="Pfam" id="PF10609">
    <property type="entry name" value="ParA"/>
    <property type="match status" value="1"/>
</dbReference>
<evidence type="ECO:0000256" key="16">
    <source>
        <dbReference type="SAM" id="Phobius"/>
    </source>
</evidence>
<organism evidence="19 20">
    <name type="scientific">Plectonema cf. radiosum LEGE 06105</name>
    <dbReference type="NCBI Taxonomy" id="945769"/>
    <lineage>
        <taxon>Bacteria</taxon>
        <taxon>Bacillati</taxon>
        <taxon>Cyanobacteriota</taxon>
        <taxon>Cyanophyceae</taxon>
        <taxon>Oscillatoriophycideae</taxon>
        <taxon>Oscillatoriales</taxon>
        <taxon>Microcoleaceae</taxon>
        <taxon>Plectonema</taxon>
    </lineage>
</organism>
<evidence type="ECO:0000256" key="1">
    <source>
        <dbReference type="ARBA" id="ARBA00004651"/>
    </source>
</evidence>
<gene>
    <name evidence="19" type="ORF">IQ247_11570</name>
</gene>
<keyword evidence="9" id="KW-0418">Kinase</keyword>
<keyword evidence="20" id="KW-1185">Reference proteome</keyword>
<dbReference type="GO" id="GO:0005886">
    <property type="term" value="C:plasma membrane"/>
    <property type="evidence" value="ECO:0007669"/>
    <property type="project" value="UniProtKB-SubCell"/>
</dbReference>
<feature type="transmembrane region" description="Helical" evidence="16">
    <location>
        <begin position="23"/>
        <end position="43"/>
    </location>
</feature>
<dbReference type="InterPro" id="IPR005702">
    <property type="entry name" value="Wzc-like_C"/>
</dbReference>
<evidence type="ECO:0000313" key="19">
    <source>
        <dbReference type="EMBL" id="MBE9213301.1"/>
    </source>
</evidence>
<evidence type="ECO:0000256" key="3">
    <source>
        <dbReference type="ARBA" id="ARBA00007316"/>
    </source>
</evidence>
<evidence type="ECO:0000256" key="5">
    <source>
        <dbReference type="ARBA" id="ARBA00022475"/>
    </source>
</evidence>
<dbReference type="InterPro" id="IPR032807">
    <property type="entry name" value="GNVR"/>
</dbReference>
<dbReference type="Pfam" id="PF02706">
    <property type="entry name" value="Wzz"/>
    <property type="match status" value="1"/>
</dbReference>
<keyword evidence="5" id="KW-1003">Cell membrane</keyword>
<sequence>MENPNYPEEIDVQKYLLVLKRRWLILTGVFATFTGLALFTVSVQKPAYEASGSLLFQSNRTSSLTGAGEKIGDLEALKREFNPLDTQALLIQSTPLKQEVIDALELKHDDGTPWKPNSVRVRAEAVLGTDVLKVSYASENPEQAKEIVNQVMKSFIKNNISVNRSEANAAGTFIQSQIPQARKNLEEAAENLRKFKATNQVIDLTRETEGTVLTINNLNNQLSQARSEFADLQAKESELRTQLNLPGSLAIDITSSQVPGVQEVLEQLQTVQSELATLKTRLTESHPNIVELQEKEVALKALLNQRTTDVLGYQPGIAPGRLQMGKIKQDLTAELIEIQAQRLGLSEKIESLEKQRILFRDRASILPNLEKQLQERERQLNVARASLENLLTRLQEITVAENQTVGNARIIEYANSYPSPQAAKKKMGITAGGIFSGLLLGVASAFFVDLIDRRLKTVKEAEALFGYTVLGLIPKFEANDSTVTSVEYTGSDVSQRVIVATSPRTVIHEAYQMLQANLKFISLDKKVRSIAVTSSVAQEGKTEVAANLAAVMAQVGRRVLLVDADMYNPSQHHLWGLINSIGLSNVMVGENDFENAVQKITRNLSVLTAGVMPPNPLALIDSERMTKLIEMLSETYDCIIFDAPSLVGTAEAAVLSQMVDGALIVVRPGKVNSASASAAKSLLERSETNVLGIVANGVNVKHEPNNYFYYTSPHTESSVEKVSQETVHS</sequence>
<comment type="similarity">
    <text evidence="3">Belongs to the CpsD/CapB family.</text>
</comment>
<dbReference type="CDD" id="cd05387">
    <property type="entry name" value="BY-kinase"/>
    <property type="match status" value="1"/>
</dbReference>
<dbReference type="InterPro" id="IPR033756">
    <property type="entry name" value="YlxH/NBP35"/>
</dbReference>
<evidence type="ECO:0000256" key="6">
    <source>
        <dbReference type="ARBA" id="ARBA00022679"/>
    </source>
</evidence>
<dbReference type="InterPro" id="IPR050445">
    <property type="entry name" value="Bact_polysacc_biosynth/exp"/>
</dbReference>
<accession>A0A8J7K053</accession>
<comment type="caution">
    <text evidence="19">The sequence shown here is derived from an EMBL/GenBank/DDBJ whole genome shotgun (WGS) entry which is preliminary data.</text>
</comment>
<dbReference type="GO" id="GO:0004715">
    <property type="term" value="F:non-membrane spanning protein tyrosine kinase activity"/>
    <property type="evidence" value="ECO:0007669"/>
    <property type="project" value="UniProtKB-EC"/>
</dbReference>